<evidence type="ECO:0000256" key="1">
    <source>
        <dbReference type="ARBA" id="ARBA00001931"/>
    </source>
</evidence>
<proteinExistence type="inferred from homology"/>
<dbReference type="RefSeq" id="WP_167188073.1">
    <property type="nucleotide sequence ID" value="NZ_JAAONZ010000011.1"/>
</dbReference>
<dbReference type="PANTHER" id="PTHR32303">
    <property type="entry name" value="QUINOPROTEIN ALCOHOL DEHYDROGENASE (CYTOCHROME C)"/>
    <property type="match status" value="1"/>
</dbReference>
<evidence type="ECO:0000313" key="6">
    <source>
        <dbReference type="EMBL" id="NHO66732.1"/>
    </source>
</evidence>
<dbReference type="SUPFAM" id="SSF50998">
    <property type="entry name" value="Quinoprotein alcohol dehydrogenase-like"/>
    <property type="match status" value="1"/>
</dbReference>
<dbReference type="Proteomes" id="UP000787472">
    <property type="component" value="Unassembled WGS sequence"/>
</dbReference>
<evidence type="ECO:0000256" key="4">
    <source>
        <dbReference type="SAM" id="SignalP"/>
    </source>
</evidence>
<feature type="domain" description="Pyrrolo-quinoline quinone repeat" evidence="5">
    <location>
        <begin position="30"/>
        <end position="615"/>
    </location>
</feature>
<comment type="caution">
    <text evidence="6">The sequence shown here is derived from an EMBL/GenBank/DDBJ whole genome shotgun (WGS) entry which is preliminary data.</text>
</comment>
<dbReference type="InterPro" id="IPR018391">
    <property type="entry name" value="PQQ_b-propeller_rpt"/>
</dbReference>
<dbReference type="EMBL" id="JAAONZ010000011">
    <property type="protein sequence ID" value="NHO66732.1"/>
    <property type="molecule type" value="Genomic_DNA"/>
</dbReference>
<dbReference type="GO" id="GO:0008876">
    <property type="term" value="F:quinoprotein glucose dehydrogenase activity"/>
    <property type="evidence" value="ECO:0007669"/>
    <property type="project" value="TreeGrafter"/>
</dbReference>
<dbReference type="SMART" id="SM00564">
    <property type="entry name" value="PQQ"/>
    <property type="match status" value="5"/>
</dbReference>
<name>A0A9E5JTU7_9GAMM</name>
<comment type="similarity">
    <text evidence="2">Belongs to the bacterial PQQ dehydrogenase family.</text>
</comment>
<dbReference type="AlphaFoldDB" id="A0A9E5JTU7"/>
<organism evidence="6 7">
    <name type="scientific">Pseudomaricurvus hydrocarbonicus</name>
    <dbReference type="NCBI Taxonomy" id="1470433"/>
    <lineage>
        <taxon>Bacteria</taxon>
        <taxon>Pseudomonadati</taxon>
        <taxon>Pseudomonadota</taxon>
        <taxon>Gammaproteobacteria</taxon>
        <taxon>Cellvibrionales</taxon>
        <taxon>Cellvibrionaceae</taxon>
        <taxon>Pseudomaricurvus</taxon>
    </lineage>
</organism>
<evidence type="ECO:0000256" key="2">
    <source>
        <dbReference type="ARBA" id="ARBA00008156"/>
    </source>
</evidence>
<evidence type="ECO:0000313" key="7">
    <source>
        <dbReference type="Proteomes" id="UP000787472"/>
    </source>
</evidence>
<dbReference type="Gene3D" id="2.140.10.10">
    <property type="entry name" value="Quinoprotein alcohol dehydrogenase-like superfamily"/>
    <property type="match status" value="2"/>
</dbReference>
<dbReference type="GO" id="GO:0016020">
    <property type="term" value="C:membrane"/>
    <property type="evidence" value="ECO:0007669"/>
    <property type="project" value="InterPro"/>
</dbReference>
<dbReference type="GO" id="GO:0048038">
    <property type="term" value="F:quinone binding"/>
    <property type="evidence" value="ECO:0007669"/>
    <property type="project" value="InterPro"/>
</dbReference>
<accession>A0A9E5JTU7</accession>
<keyword evidence="3" id="KW-0560">Oxidoreductase</keyword>
<dbReference type="InterPro" id="IPR002372">
    <property type="entry name" value="PQQ_rpt_dom"/>
</dbReference>
<comment type="cofactor">
    <cofactor evidence="1">
        <name>pyrroloquinoline quinone</name>
        <dbReference type="ChEBI" id="CHEBI:58442"/>
    </cofactor>
</comment>
<dbReference type="CDD" id="cd10280">
    <property type="entry name" value="PQQ_mGDH"/>
    <property type="match status" value="1"/>
</dbReference>
<keyword evidence="7" id="KW-1185">Reference proteome</keyword>
<feature type="chain" id="PRO_5039030751" evidence="4">
    <location>
        <begin position="26"/>
        <end position="640"/>
    </location>
</feature>
<protein>
    <submittedName>
        <fullName evidence="6">Pyrroloquinoline quinone-dependent dehydrogenase</fullName>
    </submittedName>
</protein>
<gene>
    <name evidence="6" type="ORF">G8770_14370</name>
</gene>
<evidence type="ECO:0000256" key="3">
    <source>
        <dbReference type="ARBA" id="ARBA00023002"/>
    </source>
</evidence>
<dbReference type="InterPro" id="IPR017511">
    <property type="entry name" value="PQQ_mDH"/>
</dbReference>
<sequence>MHKIHRAFVLLLMVLAGMPSVVVHADTQERNYGAKYSNLKQISTANVSDLEIAWEYHTGDIPADPGLTAFQDTPVLVGDNLIVCSVTRKVMALDPATGNQRWVYDPKSPPSTTNKCRGVSVWTDEQAEPAQQCNTRLFLGTSDYRLIALDAVSGKPCDGFGEQGVVQMEASKPMLIPGEVSALSRPAIVNDVVVVGSSVMDNQRLDAPSGRVLAFDARNGKPLWSFDPLPRSPENPALATWQDGAPLNGGGNVWSGMVVDETLDLVYLPTTSPSIDFYGGERPGDNLYTDSVVALQGRTGKVVWHFQLVHHDVWDYDIPTAGMLIDYPHNGKLVPALVQNTKQGLIFIFNRQTGEPLVPVEERPVPQGGAVAGEQLSPTQPFPVGMPAVSAQGFTPDDAWGFTPIDEWLCRREAEKLVTGPIYTPPSEKGTIYQPAPSGGPNWGGGAYDPQSNIMVVPANTVPLIVTHQKREAVTAAQDTSKGHADLSAGFTFSNSGSAYVTTIKPFLSPLGAPCSAPPWSKLTAVDLVKKEILWEVPLGSIEKLAPVPIPLELGTPGGGAPLVTAGGIVFLGFASDFKFRAFDLKTGKTLWSQELPASANSTPITYEYAGEQYVVVAAGGHSMWAPELGDSVIAFKLPR</sequence>
<keyword evidence="4" id="KW-0732">Signal</keyword>
<evidence type="ECO:0000259" key="5">
    <source>
        <dbReference type="Pfam" id="PF01011"/>
    </source>
</evidence>
<reference evidence="6" key="1">
    <citation type="submission" date="2020-03" db="EMBL/GenBank/DDBJ databases">
        <authorList>
            <person name="Guo F."/>
        </authorList>
    </citation>
    <scope>NUCLEOTIDE SEQUENCE</scope>
    <source>
        <strain evidence="6">JCM 30134</strain>
    </source>
</reference>
<dbReference type="Pfam" id="PF01011">
    <property type="entry name" value="PQQ"/>
    <property type="match status" value="1"/>
</dbReference>
<dbReference type="InterPro" id="IPR011047">
    <property type="entry name" value="Quinoprotein_ADH-like_sf"/>
</dbReference>
<feature type="signal peptide" evidence="4">
    <location>
        <begin position="1"/>
        <end position="25"/>
    </location>
</feature>
<dbReference type="PANTHER" id="PTHR32303:SF4">
    <property type="entry name" value="QUINOPROTEIN GLUCOSE DEHYDROGENASE"/>
    <property type="match status" value="1"/>
</dbReference>